<evidence type="ECO:0000256" key="10">
    <source>
        <dbReference type="ARBA" id="ARBA00023204"/>
    </source>
</evidence>
<sequence>MKIIKWTGRDIPILSLRRLITFPVPALIACAGSGKTEVVAQRVVSLLRSITEGGAGCAPGNIVAFTFTDKAAAELKERIHARCHGAFGNVTGLAEMYVGTIHGYCLELLKSEVPAYMKYEVLNEVQQTLFIDRHSRSSGLTSSTTLNGVTLKRYTDTRHYVSALSILREDRVIDPSPLVGNSVVAGLASYERLLHQKGYLDYSGILKEAVKELQGNTGLRQRLGERIKHIIVDEYQDVNPIQESVVRELASLGADICVVGDDDQTIYQWRGSDVRNILDFERRYENVTQVRLEDNFRSSEGVVVVARDFIRQLLRRLPKEMKPTAAQEFEAGDIVALGFDSPEDEAQYIADTCKTLRGLAIHEGDEKRGISWSDMAILLRSVRRDGGAITAALDAAGVPYVITGMDNLFVQPEVEAARQLFYFLNGEIDEATLRTSWQVADLGIAKKALDQAIQAAAQARKDMQDAKVGQFKVYNLQRQYMAFLENAGIREEKVPGRRGEVVFYNLGKFSQAISDFESIHFHSNPVEKYQSFAGFLRHHAENAYPEGWQDNAFVSPDAVRIMTVHQAKGLQWPAVFIPQLVKNRFPAKGGGGRTAWHLLPDAAFDNAVRYKGGVEDERRLFYVAVTRAQKFLHLSWAPHDGNRTAQAPSDFFNEMLASKYVKRRRQDYAGRKRLEPQPKASVANITLSFSDLKYFFECPYQFKLRILYGFNAPLDEALGFGKSLHDALAEVHARALRGEKIKPDEAKALVERHLRAPYAYPALREKLEQAAERIIEAYVKKNAADFKNLEFSEKAIEIALGDGVSVAGRIDLVRKIDTGEVTIVDLKSNDRAQAEAVTETQLHIYALGYQELTGRPADYVEIYELDEQKQKKRSVDNDFIEDVKRDVRGAAMALRRNELTPNPHKKTCGQCDYCNMCSAAIRN</sequence>
<dbReference type="Gene3D" id="1.10.486.10">
    <property type="entry name" value="PCRA, domain 4"/>
    <property type="match status" value="1"/>
</dbReference>
<dbReference type="GO" id="GO:0043138">
    <property type="term" value="F:3'-5' DNA helicase activity"/>
    <property type="evidence" value="ECO:0007669"/>
    <property type="project" value="UniProtKB-EC"/>
</dbReference>
<feature type="domain" description="UvrD-like helicase ATP-binding" evidence="16">
    <location>
        <begin position="8"/>
        <end position="299"/>
    </location>
</feature>
<dbReference type="InterPro" id="IPR013986">
    <property type="entry name" value="DExx_box_DNA_helicase_dom_sf"/>
</dbReference>
<dbReference type="AlphaFoldDB" id="A0A059ZX23"/>
<dbReference type="PANTHER" id="PTHR11070:SF59">
    <property type="entry name" value="DNA 3'-5' HELICASE"/>
    <property type="match status" value="1"/>
</dbReference>
<dbReference type="Gene3D" id="3.90.320.10">
    <property type="match status" value="1"/>
</dbReference>
<keyword evidence="2" id="KW-0540">Nuclease</keyword>
<proteinExistence type="inferred from homology"/>
<keyword evidence="7" id="KW-0269">Exonuclease</keyword>
<keyword evidence="3 15" id="KW-0547">Nucleotide-binding</keyword>
<dbReference type="Proteomes" id="UP000005522">
    <property type="component" value="Chromosome"/>
</dbReference>
<accession>A0A059ZX23</accession>
<name>A0A059ZX23_ACICK</name>
<evidence type="ECO:0000256" key="15">
    <source>
        <dbReference type="PROSITE-ProRule" id="PRU00560"/>
    </source>
</evidence>
<dbReference type="InterPro" id="IPR027417">
    <property type="entry name" value="P-loop_NTPase"/>
</dbReference>
<feature type="binding site" evidence="15">
    <location>
        <begin position="29"/>
        <end position="36"/>
    </location>
    <ligand>
        <name>ATP</name>
        <dbReference type="ChEBI" id="CHEBI:30616"/>
    </ligand>
</feature>
<dbReference type="KEGG" id="acz:Acaty_c0656"/>
<dbReference type="eggNOG" id="COG2887">
    <property type="taxonomic scope" value="Bacteria"/>
</dbReference>
<dbReference type="CDD" id="cd17932">
    <property type="entry name" value="DEXQc_UvrD"/>
    <property type="match status" value="1"/>
</dbReference>
<comment type="catalytic activity">
    <reaction evidence="14">
        <text>ATP + H2O = ADP + phosphate + H(+)</text>
        <dbReference type="Rhea" id="RHEA:13065"/>
        <dbReference type="ChEBI" id="CHEBI:15377"/>
        <dbReference type="ChEBI" id="CHEBI:15378"/>
        <dbReference type="ChEBI" id="CHEBI:30616"/>
        <dbReference type="ChEBI" id="CHEBI:43474"/>
        <dbReference type="ChEBI" id="CHEBI:456216"/>
        <dbReference type="EC" id="5.6.2.4"/>
    </reaction>
</comment>
<comment type="catalytic activity">
    <reaction evidence="12">
        <text>Couples ATP hydrolysis with the unwinding of duplex DNA by translocating in the 3'-5' direction.</text>
        <dbReference type="EC" id="5.6.2.4"/>
    </reaction>
</comment>
<organism evidence="18 19">
    <name type="scientific">Acidithiobacillus caldus (strain ATCC 51756 / DSM 8584 / KU)</name>
    <dbReference type="NCBI Taxonomy" id="637389"/>
    <lineage>
        <taxon>Bacteria</taxon>
        <taxon>Pseudomonadati</taxon>
        <taxon>Pseudomonadota</taxon>
        <taxon>Acidithiobacillia</taxon>
        <taxon>Acidithiobacillales</taxon>
        <taxon>Acidithiobacillaceae</taxon>
        <taxon>Acidithiobacillus</taxon>
    </lineage>
</organism>
<dbReference type="EC" id="5.6.2.4" evidence="13"/>
<dbReference type="eggNOG" id="COG0210">
    <property type="taxonomic scope" value="Bacteria"/>
</dbReference>
<evidence type="ECO:0000256" key="8">
    <source>
        <dbReference type="ARBA" id="ARBA00022840"/>
    </source>
</evidence>
<evidence type="ECO:0000259" key="17">
    <source>
        <dbReference type="PROSITE" id="PS51217"/>
    </source>
</evidence>
<dbReference type="Pfam" id="PF12705">
    <property type="entry name" value="PDDEXK_1"/>
    <property type="match status" value="1"/>
</dbReference>
<evidence type="ECO:0000256" key="3">
    <source>
        <dbReference type="ARBA" id="ARBA00022741"/>
    </source>
</evidence>
<reference evidence="18 19" key="1">
    <citation type="journal article" date="2009" name="J. Bacteriol.">
        <title>Draft genome sequence of the extremely acidophilic bacterium Acidithiobacillus caldus ATCC 51756 reveals metabolic versatility in the genus Acidithiobacillus.</title>
        <authorList>
            <person name="Valdes J."/>
            <person name="Quatrini R."/>
            <person name="Hallberg K."/>
            <person name="Dopson M."/>
            <person name="Valenzuela P.D."/>
            <person name="Holmes D.S."/>
        </authorList>
    </citation>
    <scope>NUCLEOTIDE SEQUENCE [LARGE SCALE GENOMIC DNA]</scope>
    <source>
        <strain evidence="19">ATCC 51756 / DSM 8584 / KU</strain>
    </source>
</reference>
<dbReference type="SUPFAM" id="SSF52540">
    <property type="entry name" value="P-loop containing nucleoside triphosphate hydrolases"/>
    <property type="match status" value="1"/>
</dbReference>
<keyword evidence="5 15" id="KW-0378">Hydrolase</keyword>
<evidence type="ECO:0000256" key="12">
    <source>
        <dbReference type="ARBA" id="ARBA00034617"/>
    </source>
</evidence>
<dbReference type="GO" id="GO:0000725">
    <property type="term" value="P:recombinational repair"/>
    <property type="evidence" value="ECO:0007669"/>
    <property type="project" value="TreeGrafter"/>
</dbReference>
<evidence type="ECO:0000256" key="1">
    <source>
        <dbReference type="ARBA" id="ARBA00009922"/>
    </source>
</evidence>
<evidence type="ECO:0000256" key="4">
    <source>
        <dbReference type="ARBA" id="ARBA00022763"/>
    </source>
</evidence>
<evidence type="ECO:0000256" key="7">
    <source>
        <dbReference type="ARBA" id="ARBA00022839"/>
    </source>
</evidence>
<dbReference type="PROSITE" id="PS51217">
    <property type="entry name" value="UVRD_HELICASE_CTER"/>
    <property type="match status" value="1"/>
</dbReference>
<dbReference type="Pfam" id="PF00580">
    <property type="entry name" value="UvrD-helicase"/>
    <property type="match status" value="1"/>
</dbReference>
<dbReference type="InterPro" id="IPR000212">
    <property type="entry name" value="DNA_helicase_UvrD/REP"/>
</dbReference>
<dbReference type="InterPro" id="IPR038726">
    <property type="entry name" value="PDDEXK_AddAB-type"/>
</dbReference>
<dbReference type="HOGENOM" id="CLU_004585_6_0_6"/>
<protein>
    <recommendedName>
        <fullName evidence="13">DNA 3'-5' helicase</fullName>
        <ecNumber evidence="13">5.6.2.4</ecNumber>
    </recommendedName>
</protein>
<keyword evidence="11" id="KW-0413">Isomerase</keyword>
<evidence type="ECO:0000313" key="18">
    <source>
        <dbReference type="EMBL" id="AIA54536.1"/>
    </source>
</evidence>
<keyword evidence="6 15" id="KW-0347">Helicase</keyword>
<dbReference type="GO" id="GO:0005829">
    <property type="term" value="C:cytosol"/>
    <property type="evidence" value="ECO:0007669"/>
    <property type="project" value="TreeGrafter"/>
</dbReference>
<evidence type="ECO:0000256" key="5">
    <source>
        <dbReference type="ARBA" id="ARBA00022801"/>
    </source>
</evidence>
<dbReference type="Gene3D" id="3.40.50.300">
    <property type="entry name" value="P-loop containing nucleotide triphosphate hydrolases"/>
    <property type="match status" value="3"/>
</dbReference>
<keyword evidence="10" id="KW-0234">DNA repair</keyword>
<dbReference type="EMBL" id="CP005986">
    <property type="protein sequence ID" value="AIA54536.1"/>
    <property type="molecule type" value="Genomic_DNA"/>
</dbReference>
<dbReference type="GO" id="GO:0004527">
    <property type="term" value="F:exonuclease activity"/>
    <property type="evidence" value="ECO:0007669"/>
    <property type="project" value="UniProtKB-KW"/>
</dbReference>
<keyword evidence="8 15" id="KW-0067">ATP-binding</keyword>
<dbReference type="GO" id="GO:0005524">
    <property type="term" value="F:ATP binding"/>
    <property type="evidence" value="ECO:0007669"/>
    <property type="project" value="UniProtKB-UniRule"/>
</dbReference>
<dbReference type="InterPro" id="IPR014016">
    <property type="entry name" value="UvrD-like_ATP-bd"/>
</dbReference>
<evidence type="ECO:0000256" key="9">
    <source>
        <dbReference type="ARBA" id="ARBA00023125"/>
    </source>
</evidence>
<dbReference type="PROSITE" id="PS51198">
    <property type="entry name" value="UVRD_HELICASE_ATP_BIND"/>
    <property type="match status" value="1"/>
</dbReference>
<gene>
    <name evidence="18" type="ORF">Acaty_c0656</name>
</gene>
<keyword evidence="4" id="KW-0227">DNA damage</keyword>
<dbReference type="Pfam" id="PF13361">
    <property type="entry name" value="UvrD_C"/>
    <property type="match status" value="1"/>
</dbReference>
<dbReference type="PROSITE" id="PS51257">
    <property type="entry name" value="PROKAR_LIPOPROTEIN"/>
    <property type="match status" value="1"/>
</dbReference>
<feature type="domain" description="UvrD-like helicase C-terminal" evidence="17">
    <location>
        <begin position="300"/>
        <end position="569"/>
    </location>
</feature>
<dbReference type="GO" id="GO:0033202">
    <property type="term" value="C:DNA helicase complex"/>
    <property type="evidence" value="ECO:0007669"/>
    <property type="project" value="TreeGrafter"/>
</dbReference>
<dbReference type="PANTHER" id="PTHR11070">
    <property type="entry name" value="UVRD / RECB / PCRA DNA HELICASE FAMILY MEMBER"/>
    <property type="match status" value="1"/>
</dbReference>
<dbReference type="InterPro" id="IPR011604">
    <property type="entry name" value="PDDEXK-like_dom_sf"/>
</dbReference>
<evidence type="ECO:0000256" key="13">
    <source>
        <dbReference type="ARBA" id="ARBA00034808"/>
    </source>
</evidence>
<evidence type="ECO:0000256" key="6">
    <source>
        <dbReference type="ARBA" id="ARBA00022806"/>
    </source>
</evidence>
<evidence type="ECO:0000259" key="16">
    <source>
        <dbReference type="PROSITE" id="PS51198"/>
    </source>
</evidence>
<dbReference type="InterPro" id="IPR014017">
    <property type="entry name" value="DNA_helicase_UvrD-like_C"/>
</dbReference>
<comment type="similarity">
    <text evidence="1">Belongs to the helicase family. UvrD subfamily.</text>
</comment>
<keyword evidence="9" id="KW-0238">DNA-binding</keyword>
<dbReference type="GO" id="GO:0003677">
    <property type="term" value="F:DNA binding"/>
    <property type="evidence" value="ECO:0007669"/>
    <property type="project" value="UniProtKB-KW"/>
</dbReference>
<evidence type="ECO:0000313" key="19">
    <source>
        <dbReference type="Proteomes" id="UP000005522"/>
    </source>
</evidence>
<evidence type="ECO:0000256" key="11">
    <source>
        <dbReference type="ARBA" id="ARBA00023235"/>
    </source>
</evidence>
<evidence type="ECO:0000256" key="14">
    <source>
        <dbReference type="ARBA" id="ARBA00048988"/>
    </source>
</evidence>
<dbReference type="Gene3D" id="1.10.10.160">
    <property type="match status" value="1"/>
</dbReference>
<evidence type="ECO:0000256" key="2">
    <source>
        <dbReference type="ARBA" id="ARBA00022722"/>
    </source>
</evidence>